<proteinExistence type="predicted"/>
<sequence length="79" mass="8639">MFTDCSSSAFGAGDVAYWTWFSPGFHRGDGYRRGLEQVERRLPGQVAEKLEKFGFRSSSPATTSVVPVIVANSGYRSDG</sequence>
<name>A0ABP9BSI4_9ACTN</name>
<dbReference type="Proteomes" id="UP001501265">
    <property type="component" value="Unassembled WGS sequence"/>
</dbReference>
<reference evidence="2" key="1">
    <citation type="journal article" date="2019" name="Int. J. Syst. Evol. Microbiol.">
        <title>The Global Catalogue of Microorganisms (GCM) 10K type strain sequencing project: providing services to taxonomists for standard genome sequencing and annotation.</title>
        <authorList>
            <consortium name="The Broad Institute Genomics Platform"/>
            <consortium name="The Broad Institute Genome Sequencing Center for Infectious Disease"/>
            <person name="Wu L."/>
            <person name="Ma J."/>
        </authorList>
    </citation>
    <scope>NUCLEOTIDE SEQUENCE [LARGE SCALE GENOMIC DNA]</scope>
    <source>
        <strain evidence="2">JCM 18081</strain>
    </source>
</reference>
<evidence type="ECO:0000313" key="2">
    <source>
        <dbReference type="Proteomes" id="UP001501265"/>
    </source>
</evidence>
<keyword evidence="2" id="KW-1185">Reference proteome</keyword>
<protein>
    <submittedName>
        <fullName evidence="1">Uncharacterized protein</fullName>
    </submittedName>
</protein>
<comment type="caution">
    <text evidence="1">The sequence shown here is derived from an EMBL/GenBank/DDBJ whole genome shotgun (WGS) entry which is preliminary data.</text>
</comment>
<organism evidence="1 2">
    <name type="scientific">Streptomyces ziwulingensis</name>
    <dbReference type="NCBI Taxonomy" id="1045501"/>
    <lineage>
        <taxon>Bacteria</taxon>
        <taxon>Bacillati</taxon>
        <taxon>Actinomycetota</taxon>
        <taxon>Actinomycetes</taxon>
        <taxon>Kitasatosporales</taxon>
        <taxon>Streptomycetaceae</taxon>
        <taxon>Streptomyces</taxon>
    </lineage>
</organism>
<dbReference type="EMBL" id="BAABIG010000024">
    <property type="protein sequence ID" value="GAA4798572.1"/>
    <property type="molecule type" value="Genomic_DNA"/>
</dbReference>
<dbReference type="RefSeq" id="WP_345619865.1">
    <property type="nucleotide sequence ID" value="NZ_BAABIG010000024.1"/>
</dbReference>
<accession>A0ABP9BSI4</accession>
<evidence type="ECO:0000313" key="1">
    <source>
        <dbReference type="EMBL" id="GAA4798572.1"/>
    </source>
</evidence>
<gene>
    <name evidence="1" type="ORF">GCM10023220_28040</name>
</gene>